<dbReference type="InterPro" id="IPR052564">
    <property type="entry name" value="N-acetyltrans/Recomb-assoc"/>
</dbReference>
<dbReference type="InterPro" id="IPR016181">
    <property type="entry name" value="Acyl_CoA_acyltransferase"/>
</dbReference>
<reference evidence="2" key="1">
    <citation type="submission" date="2015-06" db="EMBL/GenBank/DDBJ databases">
        <authorList>
            <person name="Joergensen T."/>
        </authorList>
    </citation>
    <scope>NUCLEOTIDE SEQUENCE</scope>
    <source>
        <plasmid evidence="2">pRGRH0704</plasmid>
    </source>
</reference>
<dbReference type="Gene3D" id="3.40.630.30">
    <property type="match status" value="1"/>
</dbReference>
<evidence type="ECO:0000259" key="1">
    <source>
        <dbReference type="PROSITE" id="PS51186"/>
    </source>
</evidence>
<dbReference type="AlphaFoldDB" id="A0A0H5QIH8"/>
<name>A0A0H5QIH8_9ZZZZ</name>
<dbReference type="PANTHER" id="PTHR43451:SF1">
    <property type="entry name" value="ACETYLTRANSFERASE"/>
    <property type="match status" value="1"/>
</dbReference>
<reference evidence="2" key="2">
    <citation type="submission" date="2015-07" db="EMBL/GenBank/DDBJ databases">
        <title>Plasmids, circular viruses and viroids from rat gut.</title>
        <authorList>
            <person name="Jorgensen T.J."/>
            <person name="Hansen M.A."/>
            <person name="Xu Z."/>
            <person name="Tabak M.A."/>
            <person name="Sorensen S.J."/>
            <person name="Hansen L.H."/>
        </authorList>
    </citation>
    <scope>NUCLEOTIDE SEQUENCE</scope>
    <source>
        <plasmid evidence="2">pRGRH0704</plasmid>
    </source>
</reference>
<dbReference type="Pfam" id="PF13673">
    <property type="entry name" value="Acetyltransf_10"/>
    <property type="match status" value="1"/>
</dbReference>
<protein>
    <recommendedName>
        <fullName evidence="1">N-acetyltransferase domain-containing protein</fullName>
    </recommendedName>
</protein>
<organism evidence="2">
    <name type="scientific">uncultured prokaryote</name>
    <dbReference type="NCBI Taxonomy" id="198431"/>
    <lineage>
        <taxon>unclassified sequences</taxon>
        <taxon>environmental samples</taxon>
    </lineage>
</organism>
<keyword evidence="2" id="KW-0614">Plasmid</keyword>
<evidence type="ECO:0000313" key="2">
    <source>
        <dbReference type="EMBL" id="CRY95657.1"/>
    </source>
</evidence>
<dbReference type="PANTHER" id="PTHR43451">
    <property type="entry name" value="ACETYLTRANSFERASE (GNAT) FAMILY PROTEIN"/>
    <property type="match status" value="1"/>
</dbReference>
<geneLocation type="plasmid" evidence="2">
    <name>pRGRH0704</name>
</geneLocation>
<accession>A0A0H5QIH8</accession>
<dbReference type="EMBL" id="LN853322">
    <property type="protein sequence ID" value="CRY95657.1"/>
    <property type="molecule type" value="Genomic_DNA"/>
</dbReference>
<dbReference type="PROSITE" id="PS51186">
    <property type="entry name" value="GNAT"/>
    <property type="match status" value="1"/>
</dbReference>
<sequence>MAEKEKILFGEPCYKIRTLEEKNIPQMRDLFRSTVLNVNIRDYTKEEVEDWASCGENLKHLKELLSYNQFVGAFDEHDALVGFASMNKDGYLHSMFVHKDFQRKGIATLLLSEVEQIAEQYGVTQITSEVSLTARTFFEKKGYEVVKAQKYRTNKLELTNFVMRKILNYEQSI</sequence>
<dbReference type="CDD" id="cd04301">
    <property type="entry name" value="NAT_SF"/>
    <property type="match status" value="1"/>
</dbReference>
<feature type="domain" description="N-acetyltransferase" evidence="1">
    <location>
        <begin position="14"/>
        <end position="168"/>
    </location>
</feature>
<proteinExistence type="predicted"/>
<dbReference type="SUPFAM" id="SSF55729">
    <property type="entry name" value="Acyl-CoA N-acyltransferases (Nat)"/>
    <property type="match status" value="1"/>
</dbReference>
<dbReference type="GO" id="GO:0016747">
    <property type="term" value="F:acyltransferase activity, transferring groups other than amino-acyl groups"/>
    <property type="evidence" value="ECO:0007669"/>
    <property type="project" value="InterPro"/>
</dbReference>
<dbReference type="InterPro" id="IPR000182">
    <property type="entry name" value="GNAT_dom"/>
</dbReference>